<dbReference type="RefSeq" id="WP_379318994.1">
    <property type="nucleotide sequence ID" value="NZ_JBHTLM010000005.1"/>
</dbReference>
<comment type="caution">
    <text evidence="2">The sequence shown here is derived from an EMBL/GenBank/DDBJ whole genome shotgun (WGS) entry which is preliminary data.</text>
</comment>
<proteinExistence type="predicted"/>
<accession>A0ABW3RWL5</accession>
<keyword evidence="3" id="KW-1185">Reference proteome</keyword>
<feature type="region of interest" description="Disordered" evidence="1">
    <location>
        <begin position="63"/>
        <end position="168"/>
    </location>
</feature>
<dbReference type="EMBL" id="JBHTLM010000005">
    <property type="protein sequence ID" value="MFD1176549.1"/>
    <property type="molecule type" value="Genomic_DNA"/>
</dbReference>
<evidence type="ECO:0000256" key="1">
    <source>
        <dbReference type="SAM" id="MobiDB-lite"/>
    </source>
</evidence>
<evidence type="ECO:0000313" key="3">
    <source>
        <dbReference type="Proteomes" id="UP001597262"/>
    </source>
</evidence>
<feature type="compositionally biased region" description="Polar residues" evidence="1">
    <location>
        <begin position="77"/>
        <end position="95"/>
    </location>
</feature>
<gene>
    <name evidence="2" type="ORF">ACFQ3W_09580</name>
</gene>
<dbReference type="Proteomes" id="UP001597262">
    <property type="component" value="Unassembled WGS sequence"/>
</dbReference>
<organism evidence="2 3">
    <name type="scientific">Paenibacillus puldeungensis</name>
    <dbReference type="NCBI Taxonomy" id="696536"/>
    <lineage>
        <taxon>Bacteria</taxon>
        <taxon>Bacillati</taxon>
        <taxon>Bacillota</taxon>
        <taxon>Bacilli</taxon>
        <taxon>Bacillales</taxon>
        <taxon>Paenibacillaceae</taxon>
        <taxon>Paenibacillus</taxon>
    </lineage>
</organism>
<sequence length="243" mass="25229">MKWIGWLLRLCATILAVSLLTVLTTGYVVNSYIQSLLGSYNIPVPESSPSIGDMMKGMLGFGGKGVKDSPVPGKDVNSAQHDANANKTADSTPGSENVGKHDSQGIVGGGSGGTDSANTGGATQEGGSGKKNGTDEPVPEDAVPAMGGLSSQDAASGQEAQGQDQQVIVTPDDLAAKKDGLPDKDKEEVFSILMSKLPQAEMQTLTEALEGGLTEAEMINIEQILSKYLDKSEYAKVMGILKK</sequence>
<name>A0ABW3RWL5_9BACL</name>
<protein>
    <submittedName>
        <fullName evidence="2">Uncharacterized protein</fullName>
    </submittedName>
</protein>
<feature type="compositionally biased region" description="Polar residues" evidence="1">
    <location>
        <begin position="149"/>
        <end position="168"/>
    </location>
</feature>
<evidence type="ECO:0000313" key="2">
    <source>
        <dbReference type="EMBL" id="MFD1176549.1"/>
    </source>
</evidence>
<reference evidence="3" key="1">
    <citation type="journal article" date="2019" name="Int. J. Syst. Evol. Microbiol.">
        <title>The Global Catalogue of Microorganisms (GCM) 10K type strain sequencing project: providing services to taxonomists for standard genome sequencing and annotation.</title>
        <authorList>
            <consortium name="The Broad Institute Genomics Platform"/>
            <consortium name="The Broad Institute Genome Sequencing Center for Infectious Disease"/>
            <person name="Wu L."/>
            <person name="Ma J."/>
        </authorList>
    </citation>
    <scope>NUCLEOTIDE SEQUENCE [LARGE SCALE GENOMIC DNA]</scope>
    <source>
        <strain evidence="3">CCUG 59189</strain>
    </source>
</reference>